<sequence length="61" mass="7217">MSERKVYAPAPRVQLRDAFYATKPTAWTRYLRTSLPWQLVRFAVINLRMIRIIGLSHRGRS</sequence>
<name>A0ABQ5Q424_9BACT</name>
<dbReference type="EMBL" id="BSDD01000002">
    <property type="protein sequence ID" value="GLH69489.1"/>
    <property type="molecule type" value="Genomic_DNA"/>
</dbReference>
<keyword evidence="2" id="KW-1185">Reference proteome</keyword>
<proteinExistence type="predicted"/>
<organism evidence="1 2">
    <name type="scientific">Geothrix rubra</name>
    <dbReference type="NCBI Taxonomy" id="2927977"/>
    <lineage>
        <taxon>Bacteria</taxon>
        <taxon>Pseudomonadati</taxon>
        <taxon>Acidobacteriota</taxon>
        <taxon>Holophagae</taxon>
        <taxon>Holophagales</taxon>
        <taxon>Holophagaceae</taxon>
        <taxon>Geothrix</taxon>
    </lineage>
</organism>
<evidence type="ECO:0000313" key="2">
    <source>
        <dbReference type="Proteomes" id="UP001165089"/>
    </source>
</evidence>
<dbReference type="RefSeq" id="WP_285723509.1">
    <property type="nucleotide sequence ID" value="NZ_BSDD01000002.1"/>
</dbReference>
<dbReference type="Proteomes" id="UP001165089">
    <property type="component" value="Unassembled WGS sequence"/>
</dbReference>
<gene>
    <name evidence="1" type="ORF">GETHPA_10220</name>
</gene>
<evidence type="ECO:0000313" key="1">
    <source>
        <dbReference type="EMBL" id="GLH69489.1"/>
    </source>
</evidence>
<accession>A0ABQ5Q424</accession>
<protein>
    <submittedName>
        <fullName evidence="1">Uncharacterized protein</fullName>
    </submittedName>
</protein>
<comment type="caution">
    <text evidence="1">The sequence shown here is derived from an EMBL/GenBank/DDBJ whole genome shotgun (WGS) entry which is preliminary data.</text>
</comment>
<reference evidence="1 2" key="1">
    <citation type="journal article" date="2023" name="Antonie Van Leeuwenhoek">
        <title>Mesoterricola silvestris gen. nov., sp. nov., Mesoterricola sediminis sp. nov., Geothrix oryzae sp. nov., Geothrix edaphica sp. nov., Geothrix rubra sp. nov., and Geothrix limicola sp. nov., six novel members of Acidobacteriota isolated from soils.</title>
        <authorList>
            <person name="Itoh H."/>
            <person name="Sugisawa Y."/>
            <person name="Mise K."/>
            <person name="Xu Z."/>
            <person name="Kuniyasu M."/>
            <person name="Ushijima N."/>
            <person name="Kawano K."/>
            <person name="Kobayashi E."/>
            <person name="Shiratori Y."/>
            <person name="Masuda Y."/>
            <person name="Senoo K."/>
        </authorList>
    </citation>
    <scope>NUCLEOTIDE SEQUENCE [LARGE SCALE GENOMIC DNA]</scope>
    <source>
        <strain evidence="1 2">Red803</strain>
    </source>
</reference>